<sequence length="62" mass="7289">MMDNTWRTSSFSGNQGNCVETRFDGEMVHLRDTKDRTKPEHMFTMDEWKAFILGVKNGEFDI</sequence>
<evidence type="ECO:0000313" key="3">
    <source>
        <dbReference type="Proteomes" id="UP000030848"/>
    </source>
</evidence>
<evidence type="ECO:0000313" key="2">
    <source>
        <dbReference type="EMBL" id="KHF43310.1"/>
    </source>
</evidence>
<name>A0A837D6U3_9PSEU</name>
<dbReference type="EMBL" id="JRZE01000006">
    <property type="protein sequence ID" value="KHF43310.1"/>
    <property type="molecule type" value="Genomic_DNA"/>
</dbReference>
<dbReference type="OrthoDB" id="3636733at2"/>
<reference evidence="2 3" key="1">
    <citation type="submission" date="2014-10" db="EMBL/GenBank/DDBJ databases">
        <title>Genome sequence of Micropolyspora internatus JCM3315.</title>
        <authorList>
            <person name="Shin S.-K."/>
            <person name="Yi H."/>
        </authorList>
    </citation>
    <scope>NUCLEOTIDE SEQUENCE [LARGE SCALE GENOMIC DNA]</scope>
    <source>
        <strain evidence="2 3">JCM 3315</strain>
    </source>
</reference>
<dbReference type="AlphaFoldDB" id="A0A837D6U3"/>
<dbReference type="Proteomes" id="UP000030848">
    <property type="component" value="Unassembled WGS sequence"/>
</dbReference>
<comment type="caution">
    <text evidence="2">The sequence shown here is derived from an EMBL/GenBank/DDBJ whole genome shotgun (WGS) entry which is preliminary data.</text>
</comment>
<protein>
    <recommendedName>
        <fullName evidence="1">DUF397 domain-containing protein</fullName>
    </recommendedName>
</protein>
<organism evidence="2 3">
    <name type="scientific">Saccharomonospora viridis</name>
    <dbReference type="NCBI Taxonomy" id="1852"/>
    <lineage>
        <taxon>Bacteria</taxon>
        <taxon>Bacillati</taxon>
        <taxon>Actinomycetota</taxon>
        <taxon>Actinomycetes</taxon>
        <taxon>Pseudonocardiales</taxon>
        <taxon>Pseudonocardiaceae</taxon>
        <taxon>Saccharomonospora</taxon>
    </lineage>
</organism>
<dbReference type="Pfam" id="PF04149">
    <property type="entry name" value="DUF397"/>
    <property type="match status" value="1"/>
</dbReference>
<accession>A0A837D6U3</accession>
<dbReference type="RefSeq" id="WP_037312352.1">
    <property type="nucleotide sequence ID" value="NZ_FOWS01000001.1"/>
</dbReference>
<dbReference type="InterPro" id="IPR007278">
    <property type="entry name" value="DUF397"/>
</dbReference>
<evidence type="ECO:0000259" key="1">
    <source>
        <dbReference type="Pfam" id="PF04149"/>
    </source>
</evidence>
<gene>
    <name evidence="2" type="ORF">MINT15_35120</name>
</gene>
<feature type="domain" description="DUF397" evidence="1">
    <location>
        <begin position="5"/>
        <end position="56"/>
    </location>
</feature>
<proteinExistence type="predicted"/>